<gene>
    <name evidence="3" type="ORF">IGS68_14185</name>
</gene>
<feature type="compositionally biased region" description="Polar residues" evidence="1">
    <location>
        <begin position="28"/>
        <end position="39"/>
    </location>
</feature>
<evidence type="ECO:0000313" key="4">
    <source>
        <dbReference type="Proteomes" id="UP000595197"/>
    </source>
</evidence>
<reference evidence="3" key="1">
    <citation type="submission" date="2021-02" db="EMBL/GenBank/DDBJ databases">
        <title>Skermanella TT6 skin isolate.</title>
        <authorList>
            <person name="Lee K."/>
            <person name="Ganzorig M."/>
        </authorList>
    </citation>
    <scope>NUCLEOTIDE SEQUENCE</scope>
    <source>
        <strain evidence="3">TT6</strain>
    </source>
</reference>
<evidence type="ECO:0000313" key="3">
    <source>
        <dbReference type="EMBL" id="QQP87274.1"/>
    </source>
</evidence>
<evidence type="ECO:0000256" key="1">
    <source>
        <dbReference type="SAM" id="MobiDB-lite"/>
    </source>
</evidence>
<feature type="compositionally biased region" description="Basic and acidic residues" evidence="1">
    <location>
        <begin position="46"/>
        <end position="56"/>
    </location>
</feature>
<proteinExistence type="predicted"/>
<dbReference type="EMBL" id="CP067420">
    <property type="protein sequence ID" value="QQP87274.1"/>
    <property type="molecule type" value="Genomic_DNA"/>
</dbReference>
<feature type="chain" id="PRO_5045344099" description="Lipoprotein" evidence="2">
    <location>
        <begin position="27"/>
        <end position="56"/>
    </location>
</feature>
<evidence type="ECO:0000256" key="2">
    <source>
        <dbReference type="SAM" id="SignalP"/>
    </source>
</evidence>
<keyword evidence="2" id="KW-0732">Signal</keyword>
<dbReference type="RefSeq" id="WP_201069921.1">
    <property type="nucleotide sequence ID" value="NZ_CP067420.1"/>
</dbReference>
<organism evidence="3 4">
    <name type="scientific">Skermanella cutis</name>
    <dbReference type="NCBI Taxonomy" id="2775420"/>
    <lineage>
        <taxon>Bacteria</taxon>
        <taxon>Pseudomonadati</taxon>
        <taxon>Pseudomonadota</taxon>
        <taxon>Alphaproteobacteria</taxon>
        <taxon>Rhodospirillales</taxon>
        <taxon>Azospirillaceae</taxon>
        <taxon>Skermanella</taxon>
    </lineage>
</organism>
<dbReference type="Proteomes" id="UP000595197">
    <property type="component" value="Chromosome"/>
</dbReference>
<dbReference type="PROSITE" id="PS51257">
    <property type="entry name" value="PROKAR_LIPOPROTEIN"/>
    <property type="match status" value="1"/>
</dbReference>
<feature type="region of interest" description="Disordered" evidence="1">
    <location>
        <begin position="28"/>
        <end position="56"/>
    </location>
</feature>
<protein>
    <recommendedName>
        <fullName evidence="5">Lipoprotein</fullName>
    </recommendedName>
</protein>
<evidence type="ECO:0008006" key="5">
    <source>
        <dbReference type="Google" id="ProtNLM"/>
    </source>
</evidence>
<accession>A0ABX7B0A0</accession>
<name>A0ABX7B0A0_9PROT</name>
<keyword evidence="4" id="KW-1185">Reference proteome</keyword>
<feature type="signal peptide" evidence="2">
    <location>
        <begin position="1"/>
        <end position="26"/>
    </location>
</feature>
<sequence length="56" mass="5616">MSHGAKPVIAALFGIWALLTAGVASACPSHTTHSAQAPASDSVADQGKKVQSETRG</sequence>